<keyword evidence="3" id="KW-0378">Hydrolase</keyword>
<comment type="caution">
    <text evidence="3">The sequence shown here is derived from an EMBL/GenBank/DDBJ whole genome shotgun (WGS) entry which is preliminary data.</text>
</comment>
<feature type="chain" id="PRO_5047297957" evidence="1">
    <location>
        <begin position="31"/>
        <end position="509"/>
    </location>
</feature>
<evidence type="ECO:0000256" key="1">
    <source>
        <dbReference type="SAM" id="SignalP"/>
    </source>
</evidence>
<proteinExistence type="predicted"/>
<dbReference type="RefSeq" id="WP_315725015.1">
    <property type="nucleotide sequence ID" value="NZ_JAVUPU010000003.1"/>
</dbReference>
<evidence type="ECO:0000259" key="2">
    <source>
        <dbReference type="Pfam" id="PF00144"/>
    </source>
</evidence>
<dbReference type="PANTHER" id="PTHR43283">
    <property type="entry name" value="BETA-LACTAMASE-RELATED"/>
    <property type="match status" value="1"/>
</dbReference>
<dbReference type="EC" id="3.1.1.103" evidence="3"/>
<name>A0ABU3Q5Y7_9SPHN</name>
<dbReference type="Proteomes" id="UP001259572">
    <property type="component" value="Unassembled WGS sequence"/>
</dbReference>
<dbReference type="InterPro" id="IPR006311">
    <property type="entry name" value="TAT_signal"/>
</dbReference>
<evidence type="ECO:0000313" key="4">
    <source>
        <dbReference type="Proteomes" id="UP001259572"/>
    </source>
</evidence>
<dbReference type="GO" id="GO:0016787">
    <property type="term" value="F:hydrolase activity"/>
    <property type="evidence" value="ECO:0007669"/>
    <property type="project" value="UniProtKB-KW"/>
</dbReference>
<dbReference type="InterPro" id="IPR012338">
    <property type="entry name" value="Beta-lactam/transpept-like"/>
</dbReference>
<dbReference type="PROSITE" id="PS51318">
    <property type="entry name" value="TAT"/>
    <property type="match status" value="1"/>
</dbReference>
<evidence type="ECO:0000313" key="3">
    <source>
        <dbReference type="EMBL" id="MDT9598722.1"/>
    </source>
</evidence>
<dbReference type="EMBL" id="JAVUPU010000003">
    <property type="protein sequence ID" value="MDT9598722.1"/>
    <property type="molecule type" value="Genomic_DNA"/>
</dbReference>
<dbReference type="InterPro" id="IPR050789">
    <property type="entry name" value="Diverse_Enzym_Activities"/>
</dbReference>
<keyword evidence="1" id="KW-0732">Signal</keyword>
<feature type="signal peptide" evidence="1">
    <location>
        <begin position="1"/>
        <end position="30"/>
    </location>
</feature>
<feature type="domain" description="Beta-lactamase-related" evidence="2">
    <location>
        <begin position="57"/>
        <end position="372"/>
    </location>
</feature>
<accession>A0ABU3Q5Y7</accession>
<keyword evidence="4" id="KW-1185">Reference proteome</keyword>
<dbReference type="Gene3D" id="3.40.710.10">
    <property type="entry name" value="DD-peptidase/beta-lactamase superfamily"/>
    <property type="match status" value="1"/>
</dbReference>
<dbReference type="Pfam" id="PF00144">
    <property type="entry name" value="Beta-lactamase"/>
    <property type="match status" value="1"/>
</dbReference>
<organism evidence="3 4">
    <name type="scientific">Sphingosinicella rhizophila</name>
    <dbReference type="NCBI Taxonomy" id="3050082"/>
    <lineage>
        <taxon>Bacteria</taxon>
        <taxon>Pseudomonadati</taxon>
        <taxon>Pseudomonadota</taxon>
        <taxon>Alphaproteobacteria</taxon>
        <taxon>Sphingomonadales</taxon>
        <taxon>Sphingosinicellaceae</taxon>
        <taxon>Sphingosinicella</taxon>
    </lineage>
</organism>
<sequence>MSAQAYSRRSVLACAAALGATGLVPRYAFAQSSGLLAARSPALRAIGERLHALLQNPAARRVAGAVVAVSIGDEELVLVSGSANLNTGQPFTPDTGFLLGSVTKVLVTTIMLRLVERGLVDLDAPAQHYVPEFTLSDREAAARIKVRMLLNHTNGIDAHTLCPWMVRGREAGRSYTAYLPRVGALFEPGTCVTYSNPGFVVASRVIEEVTGLPFELAIRSELFGPAGMRDATAVQTQAFLRRTAIGAVPSPDGKELVATPTFTLGEGLAGGGTTAIVSPQDMLAFGRMHLRGGVAPNGTRVLSAESVEAMRTTSFDLGMQQAPPVGLGWWKFPIAGTTAFQHGGGSIGGGSSLCIVPDHDAVIVSFAAGPGAGGLNAALRMEAIEQMTGRSALSPMTVKPQPIPADVAGEYRILQDRVMVEVDGEELIMTHNYEPIDQEHRDFFEQMWGRGRFPPTRFRSIGEGLYAPVSWDPATHSSFGRTRLLAVLPATASRRMALHNDLNFIPKAS</sequence>
<gene>
    <name evidence="3" type="ORF">RQX22_07165</name>
</gene>
<reference evidence="3 4" key="1">
    <citation type="submission" date="2023-05" db="EMBL/GenBank/DDBJ databases">
        <authorList>
            <person name="Guo Y."/>
        </authorList>
    </citation>
    <scope>NUCLEOTIDE SEQUENCE [LARGE SCALE GENOMIC DNA]</scope>
    <source>
        <strain evidence="3 4">GR2756</strain>
    </source>
</reference>
<protein>
    <submittedName>
        <fullName evidence="3">Serine hydrolase domain-containing protein</fullName>
        <ecNumber evidence="3">3.1.1.103</ecNumber>
    </submittedName>
</protein>
<dbReference type="InterPro" id="IPR001466">
    <property type="entry name" value="Beta-lactam-related"/>
</dbReference>
<dbReference type="SUPFAM" id="SSF56601">
    <property type="entry name" value="beta-lactamase/transpeptidase-like"/>
    <property type="match status" value="1"/>
</dbReference>